<dbReference type="PROSITE" id="PS50244">
    <property type="entry name" value="S5A_REDUCTASE"/>
    <property type="match status" value="1"/>
</dbReference>
<evidence type="ECO:0000256" key="1">
    <source>
        <dbReference type="ARBA" id="ARBA00004127"/>
    </source>
</evidence>
<feature type="transmembrane region" description="Helical" evidence="5">
    <location>
        <begin position="35"/>
        <end position="55"/>
    </location>
</feature>
<comment type="subcellular location">
    <subcellularLocation>
        <location evidence="1">Endomembrane system</location>
        <topology evidence="1">Multi-pass membrane protein</topology>
    </subcellularLocation>
</comment>
<evidence type="ECO:0000256" key="4">
    <source>
        <dbReference type="ARBA" id="ARBA00023136"/>
    </source>
</evidence>
<dbReference type="PANTHER" id="PTHR12714:SF11">
    <property type="entry name" value="PROTEIN C-TERMINAL S-ISOPRENYLCYSTEINE CARBOXYL O-METHYLTRANSFERASE"/>
    <property type="match status" value="1"/>
</dbReference>
<evidence type="ECO:0000313" key="7">
    <source>
        <dbReference type="Proteomes" id="UP001595526"/>
    </source>
</evidence>
<evidence type="ECO:0000256" key="3">
    <source>
        <dbReference type="ARBA" id="ARBA00022989"/>
    </source>
</evidence>
<dbReference type="GO" id="GO:0032259">
    <property type="term" value="P:methylation"/>
    <property type="evidence" value="ECO:0007669"/>
    <property type="project" value="UniProtKB-KW"/>
</dbReference>
<keyword evidence="6" id="KW-0808">Transferase</keyword>
<keyword evidence="3 5" id="KW-1133">Transmembrane helix</keyword>
<sequence length="150" mass="17708">MIMHWFTPPYLLLTTVILTIIGSYFSPNFPIGNKVLFKSLGIAICLLGAVLVFSATKQITKNETEILTFKEPQNLITDGVFEWSRNPIYLGFLLIVIGVTLLCNNWICFIFPLVFFLICNLWYIPYEENELKRKFDKEYRDYQHKTRRWI</sequence>
<comment type="caution">
    <text evidence="6">The sequence shown here is derived from an EMBL/GenBank/DDBJ whole genome shotgun (WGS) entry which is preliminary data.</text>
</comment>
<keyword evidence="7" id="KW-1185">Reference proteome</keyword>
<keyword evidence="4 5" id="KW-0472">Membrane</keyword>
<reference evidence="7" key="1">
    <citation type="journal article" date="2019" name="Int. J. Syst. Evol. Microbiol.">
        <title>The Global Catalogue of Microorganisms (GCM) 10K type strain sequencing project: providing services to taxonomists for standard genome sequencing and annotation.</title>
        <authorList>
            <consortium name="The Broad Institute Genomics Platform"/>
            <consortium name="The Broad Institute Genome Sequencing Center for Infectious Disease"/>
            <person name="Wu L."/>
            <person name="Ma J."/>
        </authorList>
    </citation>
    <scope>NUCLEOTIDE SEQUENCE [LARGE SCALE GENOMIC DNA]</scope>
    <source>
        <strain evidence="7">KCTC 52416</strain>
    </source>
</reference>
<dbReference type="RefSeq" id="WP_379018817.1">
    <property type="nucleotide sequence ID" value="NZ_JBHRTA010000004.1"/>
</dbReference>
<dbReference type="InterPro" id="IPR007318">
    <property type="entry name" value="Phopholipid_MeTrfase"/>
</dbReference>
<feature type="transmembrane region" description="Helical" evidence="5">
    <location>
        <begin position="6"/>
        <end position="26"/>
    </location>
</feature>
<keyword evidence="6" id="KW-0489">Methyltransferase</keyword>
<name>A0ABV7JE49_9SPHI</name>
<dbReference type="PANTHER" id="PTHR12714">
    <property type="entry name" value="PROTEIN-S ISOPRENYLCYSTEINE O-METHYLTRANSFERASE"/>
    <property type="match status" value="1"/>
</dbReference>
<protein>
    <submittedName>
        <fullName evidence="6">Methyltransferase family protein</fullName>
        <ecNumber evidence="6">2.1.1.100</ecNumber>
        <ecNumber evidence="6">2.1.1.334</ecNumber>
    </submittedName>
</protein>
<dbReference type="EC" id="2.1.1.334" evidence="6"/>
<keyword evidence="2 5" id="KW-0812">Transmembrane</keyword>
<dbReference type="Pfam" id="PF04191">
    <property type="entry name" value="PEMT"/>
    <property type="match status" value="1"/>
</dbReference>
<dbReference type="GO" id="GO:0004671">
    <property type="term" value="F:protein C-terminal S-isoprenylcysteine carboxyl O-methyltransferase activity"/>
    <property type="evidence" value="ECO:0007669"/>
    <property type="project" value="UniProtKB-EC"/>
</dbReference>
<dbReference type="Gene3D" id="1.20.120.1630">
    <property type="match status" value="1"/>
</dbReference>
<gene>
    <name evidence="6" type="ORF">ACFOET_01455</name>
</gene>
<evidence type="ECO:0000313" key="6">
    <source>
        <dbReference type="EMBL" id="MFC3196269.1"/>
    </source>
</evidence>
<proteinExistence type="predicted"/>
<dbReference type="EMBL" id="JBHRTA010000004">
    <property type="protein sequence ID" value="MFC3196269.1"/>
    <property type="molecule type" value="Genomic_DNA"/>
</dbReference>
<dbReference type="Proteomes" id="UP001595526">
    <property type="component" value="Unassembled WGS sequence"/>
</dbReference>
<organism evidence="6 7">
    <name type="scientific">Parapedobacter deserti</name>
    <dbReference type="NCBI Taxonomy" id="1912957"/>
    <lineage>
        <taxon>Bacteria</taxon>
        <taxon>Pseudomonadati</taxon>
        <taxon>Bacteroidota</taxon>
        <taxon>Sphingobacteriia</taxon>
        <taxon>Sphingobacteriales</taxon>
        <taxon>Sphingobacteriaceae</taxon>
        <taxon>Parapedobacter</taxon>
    </lineage>
</organism>
<accession>A0ABV7JE49</accession>
<evidence type="ECO:0000256" key="5">
    <source>
        <dbReference type="SAM" id="Phobius"/>
    </source>
</evidence>
<dbReference type="EC" id="2.1.1.100" evidence="6"/>
<evidence type="ECO:0000256" key="2">
    <source>
        <dbReference type="ARBA" id="ARBA00022692"/>
    </source>
</evidence>
<feature type="transmembrane region" description="Helical" evidence="5">
    <location>
        <begin position="91"/>
        <end position="124"/>
    </location>
</feature>